<proteinExistence type="predicted"/>
<feature type="region of interest" description="Disordered" evidence="1">
    <location>
        <begin position="82"/>
        <end position="156"/>
    </location>
</feature>
<dbReference type="AlphaFoldDB" id="A0A4Y2EYE6"/>
<keyword evidence="3" id="KW-1185">Reference proteome</keyword>
<gene>
    <name evidence="2" type="ORF">AVEN_33315_1</name>
</gene>
<dbReference type="Proteomes" id="UP000499080">
    <property type="component" value="Unassembled WGS sequence"/>
</dbReference>
<evidence type="ECO:0000256" key="1">
    <source>
        <dbReference type="SAM" id="MobiDB-lite"/>
    </source>
</evidence>
<sequence length="371" mass="41455">MSEYKKYAIVIFIQESQVEVVPSSWLVDKNGVKWPSSRSLNAVKKLIRECNLPGEDWNTIPIRILGFSKSFKSANKKAILGQDTSNIGTDSSQSEQENINRPRKRSKPQRYDSSTEDDMDIPNGYVQNKKFRVPNPPSSREMLSSTSRIEDESQESLSVSLISSRNFPKPAPPTLQPVPPSPPEGNTVMTMFARVFKCLESIQNDLKSLKLEQAKMQYALSEMLNKNEPIQGLFSPPDGIFLPAETDSQLLQMNFCLREDKSLTPALARYLYGCSCGRTISAFLLSVTRKLLHKSVAMLYSRLGRKGKKSFESLGDVYNAILAAAALKFPDAAKEDLADKFGRVLATAPDWDGGSRINKSQLTNWSTLDKN</sequence>
<dbReference type="OrthoDB" id="6437672at2759"/>
<organism evidence="2 3">
    <name type="scientific">Araneus ventricosus</name>
    <name type="common">Orbweaver spider</name>
    <name type="synonym">Epeira ventricosa</name>
    <dbReference type="NCBI Taxonomy" id="182803"/>
    <lineage>
        <taxon>Eukaryota</taxon>
        <taxon>Metazoa</taxon>
        <taxon>Ecdysozoa</taxon>
        <taxon>Arthropoda</taxon>
        <taxon>Chelicerata</taxon>
        <taxon>Arachnida</taxon>
        <taxon>Araneae</taxon>
        <taxon>Araneomorphae</taxon>
        <taxon>Entelegynae</taxon>
        <taxon>Araneoidea</taxon>
        <taxon>Araneidae</taxon>
        <taxon>Araneus</taxon>
    </lineage>
</organism>
<name>A0A4Y2EYE6_ARAVE</name>
<comment type="caution">
    <text evidence="2">The sequence shown here is derived from an EMBL/GenBank/DDBJ whole genome shotgun (WGS) entry which is preliminary data.</text>
</comment>
<evidence type="ECO:0000313" key="3">
    <source>
        <dbReference type="Proteomes" id="UP000499080"/>
    </source>
</evidence>
<accession>A0A4Y2EYE6</accession>
<feature type="compositionally biased region" description="Polar residues" evidence="1">
    <location>
        <begin position="82"/>
        <end position="99"/>
    </location>
</feature>
<protein>
    <recommendedName>
        <fullName evidence="4">DUF4806 domain-containing protein</fullName>
    </recommendedName>
</protein>
<dbReference type="EMBL" id="BGPR01094063">
    <property type="protein sequence ID" value="GBM33309.1"/>
    <property type="molecule type" value="Genomic_DNA"/>
</dbReference>
<reference evidence="2 3" key="1">
    <citation type="journal article" date="2019" name="Sci. Rep.">
        <title>Orb-weaving spider Araneus ventricosus genome elucidates the spidroin gene catalogue.</title>
        <authorList>
            <person name="Kono N."/>
            <person name="Nakamura H."/>
            <person name="Ohtoshi R."/>
            <person name="Moran D.A.P."/>
            <person name="Shinohara A."/>
            <person name="Yoshida Y."/>
            <person name="Fujiwara M."/>
            <person name="Mori M."/>
            <person name="Tomita M."/>
            <person name="Arakawa K."/>
        </authorList>
    </citation>
    <scope>NUCLEOTIDE SEQUENCE [LARGE SCALE GENOMIC DNA]</scope>
</reference>
<evidence type="ECO:0008006" key="4">
    <source>
        <dbReference type="Google" id="ProtNLM"/>
    </source>
</evidence>
<evidence type="ECO:0000313" key="2">
    <source>
        <dbReference type="EMBL" id="GBM33309.1"/>
    </source>
</evidence>